<dbReference type="PANTHER" id="PTHR43818">
    <property type="entry name" value="BCDNA.GH03377"/>
    <property type="match status" value="1"/>
</dbReference>
<dbReference type="Gene3D" id="3.30.360.10">
    <property type="entry name" value="Dihydrodipicolinate Reductase, domain 2"/>
    <property type="match status" value="1"/>
</dbReference>
<dbReference type="EC" id="1.-.-.-" evidence="4"/>
<name>A0A5B9W5D2_9BACT</name>
<dbReference type="InterPro" id="IPR050463">
    <property type="entry name" value="Gfo/Idh/MocA_oxidrdct_glycsds"/>
</dbReference>
<reference evidence="4 5" key="1">
    <citation type="submission" date="2019-08" db="EMBL/GenBank/DDBJ databases">
        <title>Deep-cultivation of Planctomycetes and their phenomic and genomic characterization uncovers novel biology.</title>
        <authorList>
            <person name="Wiegand S."/>
            <person name="Jogler M."/>
            <person name="Boedeker C."/>
            <person name="Pinto D."/>
            <person name="Vollmers J."/>
            <person name="Rivas-Marin E."/>
            <person name="Kohn T."/>
            <person name="Peeters S.H."/>
            <person name="Heuer A."/>
            <person name="Rast P."/>
            <person name="Oberbeckmann S."/>
            <person name="Bunk B."/>
            <person name="Jeske O."/>
            <person name="Meyerdierks A."/>
            <person name="Storesund J.E."/>
            <person name="Kallscheuer N."/>
            <person name="Luecker S."/>
            <person name="Lage O.M."/>
            <person name="Pohl T."/>
            <person name="Merkel B.J."/>
            <person name="Hornburger P."/>
            <person name="Mueller R.-W."/>
            <person name="Bruemmer F."/>
            <person name="Labrenz M."/>
            <person name="Spormann A.M."/>
            <person name="Op den Camp H."/>
            <person name="Overmann J."/>
            <person name="Amann R."/>
            <person name="Jetten M.S.M."/>
            <person name="Mascher T."/>
            <person name="Medema M.H."/>
            <person name="Devos D.P."/>
            <person name="Kaster A.-K."/>
            <person name="Ovreas L."/>
            <person name="Rohde M."/>
            <person name="Galperin M.Y."/>
            <person name="Jogler C."/>
        </authorList>
    </citation>
    <scope>NUCLEOTIDE SEQUENCE [LARGE SCALE GENOMIC DNA]</scope>
    <source>
        <strain evidence="4 5">OJF2</strain>
    </source>
</reference>
<keyword evidence="5" id="KW-1185">Reference proteome</keyword>
<dbReference type="SUPFAM" id="SSF51735">
    <property type="entry name" value="NAD(P)-binding Rossmann-fold domains"/>
    <property type="match status" value="1"/>
</dbReference>
<keyword evidence="1 4" id="KW-0560">Oxidoreductase</keyword>
<feature type="domain" description="Gfo/Idh/MocA-like oxidoreductase N-terminal" evidence="2">
    <location>
        <begin position="7"/>
        <end position="125"/>
    </location>
</feature>
<dbReference type="AlphaFoldDB" id="A0A5B9W5D2"/>
<dbReference type="Gene3D" id="3.40.50.720">
    <property type="entry name" value="NAD(P)-binding Rossmann-like Domain"/>
    <property type="match status" value="1"/>
</dbReference>
<dbReference type="Pfam" id="PF22725">
    <property type="entry name" value="GFO_IDH_MocA_C3"/>
    <property type="match status" value="1"/>
</dbReference>
<evidence type="ECO:0000259" key="2">
    <source>
        <dbReference type="Pfam" id="PF01408"/>
    </source>
</evidence>
<evidence type="ECO:0000313" key="4">
    <source>
        <dbReference type="EMBL" id="QEH35842.1"/>
    </source>
</evidence>
<dbReference type="OrthoDB" id="9815825at2"/>
<protein>
    <submittedName>
        <fullName evidence="4">Putative oxidoreductase YcjS</fullName>
        <ecNumber evidence="4">1.-.-.-</ecNumber>
    </submittedName>
</protein>
<evidence type="ECO:0000256" key="1">
    <source>
        <dbReference type="ARBA" id="ARBA00023002"/>
    </source>
</evidence>
<dbReference type="EMBL" id="CP042997">
    <property type="protein sequence ID" value="QEH35842.1"/>
    <property type="molecule type" value="Genomic_DNA"/>
</dbReference>
<dbReference type="RefSeq" id="WP_148595587.1">
    <property type="nucleotide sequence ID" value="NZ_CP042997.1"/>
</dbReference>
<dbReference type="SUPFAM" id="SSF55347">
    <property type="entry name" value="Glyceraldehyde-3-phosphate dehydrogenase-like, C-terminal domain"/>
    <property type="match status" value="1"/>
</dbReference>
<accession>A0A5B9W5D2</accession>
<dbReference type="InterPro" id="IPR036291">
    <property type="entry name" value="NAD(P)-bd_dom_sf"/>
</dbReference>
<gene>
    <name evidence="4" type="primary">ycjS_4</name>
    <name evidence="4" type="ORF">OJF2_43990</name>
</gene>
<evidence type="ECO:0000259" key="3">
    <source>
        <dbReference type="Pfam" id="PF22725"/>
    </source>
</evidence>
<dbReference type="GO" id="GO:0000166">
    <property type="term" value="F:nucleotide binding"/>
    <property type="evidence" value="ECO:0007669"/>
    <property type="project" value="InterPro"/>
</dbReference>
<dbReference type="Pfam" id="PF01408">
    <property type="entry name" value="GFO_IDH_MocA"/>
    <property type="match status" value="1"/>
</dbReference>
<sequence>MAVGGKVKVGIIGSGFEADIHAASFRIMPDEAEVVAVASPTPGNAEALARRYEIPRVFLDYRAMLAEPDIEMVTITAPNALHARMTIDAAAAGKHVLCEKPLCMTLEEADEMIDACRRRGVLLMYAEELFFTPKYVQAKRMADEGAFGRVHLVKQSEKHSGPHGEWFWDVSKSGGGVFMDMGCHGIAFCYWFLGRPAIKDVYCQMNTQVHADRTRGEDECLCILNFEGGAVGLVENSWTRLGGMDDRVEVYGSSGLTMANLHMGNALPTYSEPGYGYAVEKAPGTKGWSYPVFEELWNYGFPQEMHHFARCVRGKETPIATGEDGRVVQEVLLAGYRSARTGAKVELPYRPSGIERPIDLWLGKMD</sequence>
<dbReference type="InterPro" id="IPR055170">
    <property type="entry name" value="GFO_IDH_MocA-like_dom"/>
</dbReference>
<feature type="domain" description="GFO/IDH/MocA-like oxidoreductase" evidence="3">
    <location>
        <begin position="135"/>
        <end position="255"/>
    </location>
</feature>
<dbReference type="InterPro" id="IPR000683">
    <property type="entry name" value="Gfo/Idh/MocA-like_OxRdtase_N"/>
</dbReference>
<evidence type="ECO:0000313" key="5">
    <source>
        <dbReference type="Proteomes" id="UP000324233"/>
    </source>
</evidence>
<dbReference type="Proteomes" id="UP000324233">
    <property type="component" value="Chromosome"/>
</dbReference>
<proteinExistence type="predicted"/>
<organism evidence="4 5">
    <name type="scientific">Aquisphaera giovannonii</name>
    <dbReference type="NCBI Taxonomy" id="406548"/>
    <lineage>
        <taxon>Bacteria</taxon>
        <taxon>Pseudomonadati</taxon>
        <taxon>Planctomycetota</taxon>
        <taxon>Planctomycetia</taxon>
        <taxon>Isosphaerales</taxon>
        <taxon>Isosphaeraceae</taxon>
        <taxon>Aquisphaera</taxon>
    </lineage>
</organism>
<dbReference type="PANTHER" id="PTHR43818:SF11">
    <property type="entry name" value="BCDNA.GH03377"/>
    <property type="match status" value="1"/>
</dbReference>
<dbReference type="GO" id="GO:0016491">
    <property type="term" value="F:oxidoreductase activity"/>
    <property type="evidence" value="ECO:0007669"/>
    <property type="project" value="UniProtKB-KW"/>
</dbReference>
<dbReference type="KEGG" id="agv:OJF2_43990"/>